<proteinExistence type="predicted"/>
<organism evidence="1 2">
    <name type="scientific">Stylosanthes scabra</name>
    <dbReference type="NCBI Taxonomy" id="79078"/>
    <lineage>
        <taxon>Eukaryota</taxon>
        <taxon>Viridiplantae</taxon>
        <taxon>Streptophyta</taxon>
        <taxon>Embryophyta</taxon>
        <taxon>Tracheophyta</taxon>
        <taxon>Spermatophyta</taxon>
        <taxon>Magnoliopsida</taxon>
        <taxon>eudicotyledons</taxon>
        <taxon>Gunneridae</taxon>
        <taxon>Pentapetalae</taxon>
        <taxon>rosids</taxon>
        <taxon>fabids</taxon>
        <taxon>Fabales</taxon>
        <taxon>Fabaceae</taxon>
        <taxon>Papilionoideae</taxon>
        <taxon>50 kb inversion clade</taxon>
        <taxon>dalbergioids sensu lato</taxon>
        <taxon>Dalbergieae</taxon>
        <taxon>Pterocarpus clade</taxon>
        <taxon>Stylosanthes</taxon>
    </lineage>
</organism>
<evidence type="ECO:0000313" key="1">
    <source>
        <dbReference type="EMBL" id="MED6127943.1"/>
    </source>
</evidence>
<gene>
    <name evidence="1" type="ORF">PIB30_092846</name>
</gene>
<protein>
    <submittedName>
        <fullName evidence="1">Uncharacterized protein</fullName>
    </submittedName>
</protein>
<dbReference type="Proteomes" id="UP001341840">
    <property type="component" value="Unassembled WGS sequence"/>
</dbReference>
<evidence type="ECO:0000313" key="2">
    <source>
        <dbReference type="Proteomes" id="UP001341840"/>
    </source>
</evidence>
<keyword evidence="2" id="KW-1185">Reference proteome</keyword>
<comment type="caution">
    <text evidence="1">The sequence shown here is derived from an EMBL/GenBank/DDBJ whole genome shotgun (WGS) entry which is preliminary data.</text>
</comment>
<accession>A0ABU6RWC9</accession>
<name>A0ABU6RWC9_9FABA</name>
<sequence length="66" mass="7289">MILTLQAKNSTYDFSLLEDKQGEMKKGSLRSKEQSFEASLPRVPRIGVEAGAHACSSLIQPRLDNP</sequence>
<dbReference type="EMBL" id="JASCZI010032150">
    <property type="protein sequence ID" value="MED6127943.1"/>
    <property type="molecule type" value="Genomic_DNA"/>
</dbReference>
<reference evidence="1 2" key="1">
    <citation type="journal article" date="2023" name="Plants (Basel)">
        <title>Bridging the Gap: Combining Genomics and Transcriptomics Approaches to Understand Stylosanthes scabra, an Orphan Legume from the Brazilian Caatinga.</title>
        <authorList>
            <person name="Ferreira-Neto J.R.C."/>
            <person name="da Silva M.D."/>
            <person name="Binneck E."/>
            <person name="de Melo N.F."/>
            <person name="da Silva R.H."/>
            <person name="de Melo A.L.T.M."/>
            <person name="Pandolfi V."/>
            <person name="Bustamante F.O."/>
            <person name="Brasileiro-Vidal A.C."/>
            <person name="Benko-Iseppon A.M."/>
        </authorList>
    </citation>
    <scope>NUCLEOTIDE SEQUENCE [LARGE SCALE GENOMIC DNA]</scope>
    <source>
        <tissue evidence="1">Leaves</tissue>
    </source>
</reference>